<dbReference type="Gene3D" id="1.20.1740.10">
    <property type="entry name" value="Amino acid/polyamine transporter I"/>
    <property type="match status" value="1"/>
</dbReference>
<sequence>MTQAQSFSSTIFRRKPVVGARAPGQAADEPHLKRSIGTFQLTFFGVGATVGTGIFIVIPEAISMSGPAVILSFLIAGIAAGLAAICYAEMASAVPVSGSSYSYAYATMGEVVAVGIGACLMLEYGVSAAATSIGWGQYLNELINNLFGWSIPNELTAAPWGVDDPGWINLPSVILVVMCGLLLIRGASESALVNTIMVSIKIGVLLLFAAVCFTAFTSSHFSPFMPEGMAGVTSAAAVIFFTFIGLDAVSTAGDEVRNPQKAMPRAIVGALIVVVSIYLLTAVASIGAQAWTEFSPDDEASLSRLANSVTGSTWVGDIIALGAVISIFSVTLVVIYGQTRILFAMGRDGLLPKTFAQVSPKTMVPVNNTVIVCGVIALLGGFVPIDALWDLVSVGTLAAFITVSIGVVILRRTMPDLPRPFKVPGYPVTPVLSVAACVWILSGLAPVTFLFFGLWVAAALLFYFLWGRRHSKLNTGPASSADEVSQ</sequence>
<feature type="transmembrane region" description="Helical" evidence="5">
    <location>
        <begin position="364"/>
        <end position="385"/>
    </location>
</feature>
<dbReference type="EMBL" id="JAZDUF010000003">
    <property type="protein sequence ID" value="MEE3851132.1"/>
    <property type="molecule type" value="Genomic_DNA"/>
</dbReference>
<organism evidence="6 7">
    <name type="scientific">Gordonia sesuvii</name>
    <dbReference type="NCBI Taxonomy" id="3116777"/>
    <lineage>
        <taxon>Bacteria</taxon>
        <taxon>Bacillati</taxon>
        <taxon>Actinomycetota</taxon>
        <taxon>Actinomycetes</taxon>
        <taxon>Mycobacteriales</taxon>
        <taxon>Gordoniaceae</taxon>
        <taxon>Gordonia</taxon>
    </lineage>
</organism>
<evidence type="ECO:0000256" key="2">
    <source>
        <dbReference type="ARBA" id="ARBA00022692"/>
    </source>
</evidence>
<dbReference type="PANTHER" id="PTHR43243:SF24">
    <property type="entry name" value="CATIONIC AMINO ACID TRANSPORT INTEGRAL MEMBRANE PROTEIN ROCE-RELATED"/>
    <property type="match status" value="1"/>
</dbReference>
<protein>
    <submittedName>
        <fullName evidence="6">Amino acid permease</fullName>
    </submittedName>
</protein>
<dbReference type="Proteomes" id="UP001347146">
    <property type="component" value="Unassembled WGS sequence"/>
</dbReference>
<feature type="transmembrane region" description="Helical" evidence="5">
    <location>
        <begin position="318"/>
        <end position="343"/>
    </location>
</feature>
<keyword evidence="7" id="KW-1185">Reference proteome</keyword>
<dbReference type="RefSeq" id="WP_330432816.1">
    <property type="nucleotide sequence ID" value="NZ_JAZDUF010000003.1"/>
</dbReference>
<keyword evidence="3 5" id="KW-1133">Transmembrane helix</keyword>
<gene>
    <name evidence="6" type="ORF">VZC37_12360</name>
</gene>
<keyword evidence="4 5" id="KW-0472">Membrane</keyword>
<dbReference type="PANTHER" id="PTHR43243">
    <property type="entry name" value="INNER MEMBRANE TRANSPORTER YGJI-RELATED"/>
    <property type="match status" value="1"/>
</dbReference>
<feature type="transmembrane region" description="Helical" evidence="5">
    <location>
        <begin position="166"/>
        <end position="184"/>
    </location>
</feature>
<evidence type="ECO:0000256" key="5">
    <source>
        <dbReference type="SAM" id="Phobius"/>
    </source>
</evidence>
<comment type="subcellular location">
    <subcellularLocation>
        <location evidence="1">Membrane</location>
        <topology evidence="1">Multi-pass membrane protein</topology>
    </subcellularLocation>
</comment>
<dbReference type="Pfam" id="PF13520">
    <property type="entry name" value="AA_permease_2"/>
    <property type="match status" value="1"/>
</dbReference>
<proteinExistence type="predicted"/>
<keyword evidence="2 5" id="KW-0812">Transmembrane</keyword>
<feature type="transmembrane region" description="Helical" evidence="5">
    <location>
        <begin position="111"/>
        <end position="135"/>
    </location>
</feature>
<feature type="transmembrane region" description="Helical" evidence="5">
    <location>
        <begin position="68"/>
        <end position="90"/>
    </location>
</feature>
<feature type="transmembrane region" description="Helical" evidence="5">
    <location>
        <begin position="41"/>
        <end position="62"/>
    </location>
</feature>
<evidence type="ECO:0000256" key="4">
    <source>
        <dbReference type="ARBA" id="ARBA00023136"/>
    </source>
</evidence>
<feature type="transmembrane region" description="Helical" evidence="5">
    <location>
        <begin position="191"/>
        <end position="216"/>
    </location>
</feature>
<feature type="transmembrane region" description="Helical" evidence="5">
    <location>
        <begin position="228"/>
        <end position="246"/>
    </location>
</feature>
<feature type="transmembrane region" description="Helical" evidence="5">
    <location>
        <begin position="423"/>
        <end position="441"/>
    </location>
</feature>
<feature type="transmembrane region" description="Helical" evidence="5">
    <location>
        <begin position="447"/>
        <end position="466"/>
    </location>
</feature>
<dbReference type="InterPro" id="IPR002293">
    <property type="entry name" value="AA/rel_permease1"/>
</dbReference>
<evidence type="ECO:0000256" key="1">
    <source>
        <dbReference type="ARBA" id="ARBA00004141"/>
    </source>
</evidence>
<feature type="transmembrane region" description="Helical" evidence="5">
    <location>
        <begin position="391"/>
        <end position="411"/>
    </location>
</feature>
<comment type="caution">
    <text evidence="6">The sequence shown here is derived from an EMBL/GenBank/DDBJ whole genome shotgun (WGS) entry which is preliminary data.</text>
</comment>
<name>A0ABU7MDE7_9ACTN</name>
<evidence type="ECO:0000313" key="6">
    <source>
        <dbReference type="EMBL" id="MEE3851132.1"/>
    </source>
</evidence>
<evidence type="ECO:0000313" key="7">
    <source>
        <dbReference type="Proteomes" id="UP001347146"/>
    </source>
</evidence>
<dbReference type="PIRSF" id="PIRSF006060">
    <property type="entry name" value="AA_transporter"/>
    <property type="match status" value="1"/>
</dbReference>
<reference evidence="6 7" key="1">
    <citation type="submission" date="2024-01" db="EMBL/GenBank/DDBJ databases">
        <title>Draft genome sequence of Gordonia sp. LSe1-13.</title>
        <authorList>
            <person name="Suphannarot A."/>
            <person name="Mingma R."/>
        </authorList>
    </citation>
    <scope>NUCLEOTIDE SEQUENCE [LARGE SCALE GENOMIC DNA]</scope>
    <source>
        <strain evidence="6 7">LSe1-13</strain>
    </source>
</reference>
<evidence type="ECO:0000256" key="3">
    <source>
        <dbReference type="ARBA" id="ARBA00022989"/>
    </source>
</evidence>
<accession>A0ABU7MDE7</accession>
<feature type="transmembrane region" description="Helical" evidence="5">
    <location>
        <begin position="267"/>
        <end position="291"/>
    </location>
</feature>